<evidence type="ECO:0000256" key="1">
    <source>
        <dbReference type="SAM" id="MobiDB-lite"/>
    </source>
</evidence>
<dbReference type="Proteomes" id="UP001234989">
    <property type="component" value="Chromosome 1"/>
</dbReference>
<evidence type="ECO:0000313" key="3">
    <source>
        <dbReference type="Proteomes" id="UP001234989"/>
    </source>
</evidence>
<name>A0AAF0PRY4_SOLVR</name>
<reference evidence="2" key="1">
    <citation type="submission" date="2023-08" db="EMBL/GenBank/DDBJ databases">
        <title>A de novo genome assembly of Solanum verrucosum Schlechtendal, a Mexican diploid species geographically isolated from the other diploid A-genome species in potato relatives.</title>
        <authorList>
            <person name="Hosaka K."/>
        </authorList>
    </citation>
    <scope>NUCLEOTIDE SEQUENCE</scope>
    <source>
        <tissue evidence="2">Young leaves</tissue>
    </source>
</reference>
<gene>
    <name evidence="2" type="ORF">MTR67_002195</name>
</gene>
<organism evidence="2 3">
    <name type="scientific">Solanum verrucosum</name>
    <dbReference type="NCBI Taxonomy" id="315347"/>
    <lineage>
        <taxon>Eukaryota</taxon>
        <taxon>Viridiplantae</taxon>
        <taxon>Streptophyta</taxon>
        <taxon>Embryophyta</taxon>
        <taxon>Tracheophyta</taxon>
        <taxon>Spermatophyta</taxon>
        <taxon>Magnoliopsida</taxon>
        <taxon>eudicotyledons</taxon>
        <taxon>Gunneridae</taxon>
        <taxon>Pentapetalae</taxon>
        <taxon>asterids</taxon>
        <taxon>lamiids</taxon>
        <taxon>Solanales</taxon>
        <taxon>Solanaceae</taxon>
        <taxon>Solanoideae</taxon>
        <taxon>Solaneae</taxon>
        <taxon>Solanum</taxon>
    </lineage>
</organism>
<sequence length="82" mass="8697">MVFKMRLLEGLMLQGLREESVPQKCPSQRFPSRATSQLVVMTTDHGKARGVALDSWENCQVGGATGKGTTGTTTGRGALDGS</sequence>
<keyword evidence="3" id="KW-1185">Reference proteome</keyword>
<proteinExistence type="predicted"/>
<evidence type="ECO:0000313" key="2">
    <source>
        <dbReference type="EMBL" id="WMV08810.1"/>
    </source>
</evidence>
<dbReference type="EMBL" id="CP133612">
    <property type="protein sequence ID" value="WMV08810.1"/>
    <property type="molecule type" value="Genomic_DNA"/>
</dbReference>
<accession>A0AAF0PRY4</accession>
<feature type="region of interest" description="Disordered" evidence="1">
    <location>
        <begin position="62"/>
        <end position="82"/>
    </location>
</feature>
<protein>
    <submittedName>
        <fullName evidence="2">Uncharacterized protein</fullName>
    </submittedName>
</protein>
<dbReference type="AlphaFoldDB" id="A0AAF0PRY4"/>
<feature type="compositionally biased region" description="Low complexity" evidence="1">
    <location>
        <begin position="70"/>
        <end position="82"/>
    </location>
</feature>